<dbReference type="Gene3D" id="3.80.10.10">
    <property type="entry name" value="Ribonuclease Inhibitor"/>
    <property type="match status" value="1"/>
</dbReference>
<evidence type="ECO:0008006" key="4">
    <source>
        <dbReference type="Google" id="ProtNLM"/>
    </source>
</evidence>
<keyword evidence="3" id="KW-1185">Reference proteome</keyword>
<evidence type="ECO:0000256" key="1">
    <source>
        <dbReference type="SAM" id="Coils"/>
    </source>
</evidence>
<feature type="coiled-coil region" evidence="1">
    <location>
        <begin position="48"/>
        <end position="85"/>
    </location>
</feature>
<evidence type="ECO:0000313" key="3">
    <source>
        <dbReference type="Proteomes" id="UP001498398"/>
    </source>
</evidence>
<reference evidence="2 3" key="1">
    <citation type="submission" date="2024-01" db="EMBL/GenBank/DDBJ databases">
        <title>A draft genome for the cacao thread blight pathogen Marasmiellus scandens.</title>
        <authorList>
            <person name="Baruah I.K."/>
            <person name="Leung J."/>
            <person name="Bukari Y."/>
            <person name="Amoako-Attah I."/>
            <person name="Meinhardt L.W."/>
            <person name="Bailey B.A."/>
            <person name="Cohen S.P."/>
        </authorList>
    </citation>
    <scope>NUCLEOTIDE SEQUENCE [LARGE SCALE GENOMIC DNA]</scope>
    <source>
        <strain evidence="2 3">GH-19</strain>
    </source>
</reference>
<evidence type="ECO:0000313" key="2">
    <source>
        <dbReference type="EMBL" id="KAK7461321.1"/>
    </source>
</evidence>
<organism evidence="2 3">
    <name type="scientific">Marasmiellus scandens</name>
    <dbReference type="NCBI Taxonomy" id="2682957"/>
    <lineage>
        <taxon>Eukaryota</taxon>
        <taxon>Fungi</taxon>
        <taxon>Dikarya</taxon>
        <taxon>Basidiomycota</taxon>
        <taxon>Agaricomycotina</taxon>
        <taxon>Agaricomycetes</taxon>
        <taxon>Agaricomycetidae</taxon>
        <taxon>Agaricales</taxon>
        <taxon>Marasmiineae</taxon>
        <taxon>Omphalotaceae</taxon>
        <taxon>Marasmiellus</taxon>
    </lineage>
</organism>
<accession>A0ABR1JLX3</accession>
<dbReference type="PANTHER" id="PTHR38926:SF5">
    <property type="entry name" value="F-BOX AND LEUCINE-RICH REPEAT PROTEIN 6"/>
    <property type="match status" value="1"/>
</dbReference>
<sequence>MAASIQLCARCNANIPTYETPSLLPTLHALRSLHIPCTHKTIQIQENIDSWLLRLSDYEKEIARMETSLDEMKRKRDEIQDYINTRKSLLSPVRKLPMEVLTQIFDFYYADAGYGLSVKSTPGNRIVTPSLTLSHVCTFWRKVTRSQPSLWSSMSLDLRQCRFKQRQLCHLVKCYLRRSKGSLLRLRLVAFDLEPDDHGQFMLRYASVGSGRHTIFRMLLKQRLRWKEVALDLHNSFYEVVIQDGDSGPSAPPRYPSLQTLKLDWSPSSTPVSFNPRGFLRSLVADSPNLRNLELPNFEIEEADEDFMAFLPFKFARITSLTLSGAYNNRTIEDALESCSSLEHLSIVLSCVDENEEDTFDMEPAASSDSLKSLTIVSDSADSLSLVLSGLQLPSLTTLDITLDSRDGKELAEGRCLMHSFKIMLDRSQELTHFKFSTGDTLSADKILDILSWMPNLTHLSLEMDFDCLTDKLFPALTLPSKPGSFSRQTCSEKGVTVSKPPLLPLLASFDFSITELYSCKITNSLPDVSAILNMILSRRQGSICYHLGHTNSIVMSELSHFTLSVPARQCSPSERAWAERMRSTFGQGLRLHEKQMRQGLSWNCLLDLGEL</sequence>
<dbReference type="InterPro" id="IPR032675">
    <property type="entry name" value="LRR_dom_sf"/>
</dbReference>
<keyword evidence="1" id="KW-0175">Coiled coil</keyword>
<dbReference type="EMBL" id="JBANRG010000013">
    <property type="protein sequence ID" value="KAK7461321.1"/>
    <property type="molecule type" value="Genomic_DNA"/>
</dbReference>
<proteinExistence type="predicted"/>
<protein>
    <recommendedName>
        <fullName evidence="4">F-box domain-containing protein</fullName>
    </recommendedName>
</protein>
<dbReference type="PANTHER" id="PTHR38926">
    <property type="entry name" value="F-BOX DOMAIN CONTAINING PROTEIN, EXPRESSED"/>
    <property type="match status" value="1"/>
</dbReference>
<comment type="caution">
    <text evidence="2">The sequence shown here is derived from an EMBL/GenBank/DDBJ whole genome shotgun (WGS) entry which is preliminary data.</text>
</comment>
<name>A0ABR1JLX3_9AGAR</name>
<dbReference type="Proteomes" id="UP001498398">
    <property type="component" value="Unassembled WGS sequence"/>
</dbReference>
<dbReference type="SUPFAM" id="SSF52047">
    <property type="entry name" value="RNI-like"/>
    <property type="match status" value="1"/>
</dbReference>
<gene>
    <name evidence="2" type="ORF">VKT23_008500</name>
</gene>